<proteinExistence type="predicted"/>
<dbReference type="InterPro" id="IPR001173">
    <property type="entry name" value="Glyco_trans_2-like"/>
</dbReference>
<dbReference type="SUPFAM" id="SSF53448">
    <property type="entry name" value="Nucleotide-diphospho-sugar transferases"/>
    <property type="match status" value="1"/>
</dbReference>
<dbReference type="AlphaFoldDB" id="A0A223P3Y6"/>
<dbReference type="PANTHER" id="PTHR22916">
    <property type="entry name" value="GLYCOSYLTRANSFERASE"/>
    <property type="match status" value="1"/>
</dbReference>
<dbReference type="Proteomes" id="UP000215002">
    <property type="component" value="Chromosome"/>
</dbReference>
<dbReference type="OrthoDB" id="9801954at2"/>
<dbReference type="InterPro" id="IPR029044">
    <property type="entry name" value="Nucleotide-diphossugar_trans"/>
</dbReference>
<protein>
    <recommendedName>
        <fullName evidence="1">Glycosyltransferase 2-like domain-containing protein</fullName>
    </recommendedName>
</protein>
<evidence type="ECO:0000313" key="2">
    <source>
        <dbReference type="EMBL" id="ASU36796.1"/>
    </source>
</evidence>
<name>A0A223P3Y6_9SPHI</name>
<accession>A0A223P3Y6</accession>
<dbReference type="PANTHER" id="PTHR22916:SF3">
    <property type="entry name" value="UDP-GLCNAC:BETAGAL BETA-1,3-N-ACETYLGLUCOSAMINYLTRANSFERASE-LIKE PROTEIN 1"/>
    <property type="match status" value="1"/>
</dbReference>
<dbReference type="RefSeq" id="WP_094572763.1">
    <property type="nucleotide sequence ID" value="NZ_CP022743.1"/>
</dbReference>
<reference evidence="2 3" key="1">
    <citation type="submission" date="2017-08" db="EMBL/GenBank/DDBJ databases">
        <title>Complete genome sequence of Mucilaginibacter sp. strain BJC16-A31.</title>
        <authorList>
            <consortium name="Henan University of Science and Technology"/>
            <person name="You X."/>
        </authorList>
    </citation>
    <scope>NUCLEOTIDE SEQUENCE [LARGE SCALE GENOMIC DNA]</scope>
    <source>
        <strain evidence="2 3">BJC16-A31</strain>
    </source>
</reference>
<dbReference type="CDD" id="cd00761">
    <property type="entry name" value="Glyco_tranf_GTA_type"/>
    <property type="match status" value="1"/>
</dbReference>
<dbReference type="Pfam" id="PF00535">
    <property type="entry name" value="Glycos_transf_2"/>
    <property type="match status" value="1"/>
</dbReference>
<feature type="domain" description="Glycosyltransferase 2-like" evidence="1">
    <location>
        <begin position="5"/>
        <end position="135"/>
    </location>
</feature>
<dbReference type="KEGG" id="muc:MuYL_4913"/>
<gene>
    <name evidence="2" type="ORF">MuYL_4913</name>
</gene>
<organism evidence="2 3">
    <name type="scientific">Mucilaginibacter xinganensis</name>
    <dbReference type="NCBI Taxonomy" id="1234841"/>
    <lineage>
        <taxon>Bacteria</taxon>
        <taxon>Pseudomonadati</taxon>
        <taxon>Bacteroidota</taxon>
        <taxon>Sphingobacteriia</taxon>
        <taxon>Sphingobacteriales</taxon>
        <taxon>Sphingobacteriaceae</taxon>
        <taxon>Mucilaginibacter</taxon>
    </lineage>
</organism>
<dbReference type="Gene3D" id="3.90.550.10">
    <property type="entry name" value="Spore Coat Polysaccharide Biosynthesis Protein SpsA, Chain A"/>
    <property type="match status" value="1"/>
</dbReference>
<dbReference type="GO" id="GO:0016758">
    <property type="term" value="F:hexosyltransferase activity"/>
    <property type="evidence" value="ECO:0007669"/>
    <property type="project" value="UniProtKB-ARBA"/>
</dbReference>
<evidence type="ECO:0000259" key="1">
    <source>
        <dbReference type="Pfam" id="PF00535"/>
    </source>
</evidence>
<evidence type="ECO:0000313" key="3">
    <source>
        <dbReference type="Proteomes" id="UP000215002"/>
    </source>
</evidence>
<keyword evidence="3" id="KW-1185">Reference proteome</keyword>
<sequence>MPSISFFIPAYNCAGTIAEAVESVMQTNFTDDDELIITNDCSTDDTVTVLKELKNKYPDIVLHGHIRNKGGAAARNTAVENAKHDLLFCLDADNVLAPLSIAPLKKYLLDSKADAASFQHQHYFLADKFTPEYIWSIPEGEVSVKSYLMGDNSPGQHGNYLFTKQSWVNAKGYAEGSGALDTWTFGLRQIITGAKMVVLKDTFYYHRLDYANSYWMSDAEANLWSVSIKATYALFPFFDIIDEGFINYMLGEGKYDWFYRLKQKPIVLVSKEAKRDFYTKLHLEVKNVAYPGASFFSKVTHKLKRLLKIKQ</sequence>
<dbReference type="EMBL" id="CP022743">
    <property type="protein sequence ID" value="ASU36796.1"/>
    <property type="molecule type" value="Genomic_DNA"/>
</dbReference>